<evidence type="ECO:0000313" key="2">
    <source>
        <dbReference type="EMBL" id="KAL0957947.1"/>
    </source>
</evidence>
<feature type="region of interest" description="Disordered" evidence="1">
    <location>
        <begin position="476"/>
        <end position="496"/>
    </location>
</feature>
<organism evidence="2 3">
    <name type="scientific">Hohenbuehelia grisea</name>
    <dbReference type="NCBI Taxonomy" id="104357"/>
    <lineage>
        <taxon>Eukaryota</taxon>
        <taxon>Fungi</taxon>
        <taxon>Dikarya</taxon>
        <taxon>Basidiomycota</taxon>
        <taxon>Agaricomycotina</taxon>
        <taxon>Agaricomycetes</taxon>
        <taxon>Agaricomycetidae</taxon>
        <taxon>Agaricales</taxon>
        <taxon>Pleurotineae</taxon>
        <taxon>Pleurotaceae</taxon>
        <taxon>Hohenbuehelia</taxon>
    </lineage>
</organism>
<feature type="compositionally biased region" description="Basic and acidic residues" evidence="1">
    <location>
        <begin position="480"/>
        <end position="496"/>
    </location>
</feature>
<evidence type="ECO:0000256" key="1">
    <source>
        <dbReference type="SAM" id="MobiDB-lite"/>
    </source>
</evidence>
<keyword evidence="3" id="KW-1185">Reference proteome</keyword>
<name>A0ABR3JRG5_9AGAR</name>
<proteinExistence type="predicted"/>
<dbReference type="PANTHER" id="PTHR34365">
    <property type="entry name" value="ENOLASE (DUF1399)"/>
    <property type="match status" value="1"/>
</dbReference>
<sequence>MSSYDDLRILVTKLGDQLVALDPPLVDDSSAKDHLILMGAFTEFLRAQGCVIDKNYLEDVSFRNILHRAQHRLDLWLRKIVGLDHRKALQPNELPPLDVALVLHAYMISPHYFYEDSHSRVPELSALAKFPLHELVNLIDSSQFTYNPSKEQVDHWYERTSVPFDPVNFLKNLPTLHMDCPRCGNTVAVKWNDDGTGFTEVDFAAQCPSCEVVITHSRLRSSALLQALSAVQNDSEARFPGTMLDKDGLITDQSLVMSRERSERILHAIIDVDGNLPSGDSPEVILSTIKDRLDAAGIATERTLYPLMHNTRFSQDLVYFAGELAQFHAAMHDRVKASPISPQELRDGYEEYCRFLAIAAYPELGYACPTERGDLFWHTHQLMGDEYRVATVMYLKRHLNHTKFTAASGTNPKAAPPWSPPASRDFVDIAPESQLALTDLDAAKYPWRVIGHFIDSKGQSFNKLCPAIGTAFSGLEDCGEGEHTPEKPCKPLEDEA</sequence>
<evidence type="ECO:0000313" key="3">
    <source>
        <dbReference type="Proteomes" id="UP001556367"/>
    </source>
</evidence>
<dbReference type="Proteomes" id="UP001556367">
    <property type="component" value="Unassembled WGS sequence"/>
</dbReference>
<accession>A0ABR3JRG5</accession>
<dbReference type="PANTHER" id="PTHR34365:SF7">
    <property type="entry name" value="GLYCINE-RICH DOMAIN-CONTAINING PROTEIN 1"/>
    <property type="match status" value="1"/>
</dbReference>
<dbReference type="InterPro" id="IPR009836">
    <property type="entry name" value="GRDP-like"/>
</dbReference>
<protein>
    <submittedName>
        <fullName evidence="2">Uncharacterized protein</fullName>
    </submittedName>
</protein>
<gene>
    <name evidence="2" type="ORF">HGRIS_000128</name>
</gene>
<comment type="caution">
    <text evidence="2">The sequence shown here is derived from an EMBL/GenBank/DDBJ whole genome shotgun (WGS) entry which is preliminary data.</text>
</comment>
<reference evidence="3" key="1">
    <citation type="submission" date="2024-06" db="EMBL/GenBank/DDBJ databases">
        <title>Multi-omics analyses provide insights into the biosynthesis of the anticancer antibiotic pleurotin in Hohenbuehelia grisea.</title>
        <authorList>
            <person name="Weaver J.A."/>
            <person name="Alberti F."/>
        </authorList>
    </citation>
    <scope>NUCLEOTIDE SEQUENCE [LARGE SCALE GENOMIC DNA]</scope>
    <source>
        <strain evidence="3">T-177</strain>
    </source>
</reference>
<dbReference type="EMBL" id="JASNQZ010000004">
    <property type="protein sequence ID" value="KAL0957947.1"/>
    <property type="molecule type" value="Genomic_DNA"/>
</dbReference>